<accession>T5L8A9</accession>
<dbReference type="Proteomes" id="UP000016033">
    <property type="component" value="Unassembled WGS sequence"/>
</dbReference>
<dbReference type="AlphaFoldDB" id="T5L8A9"/>
<evidence type="ECO:0000313" key="1">
    <source>
        <dbReference type="EMBL" id="EQM86815.1"/>
    </source>
</evidence>
<name>T5L8A9_MICMQ</name>
<sequence length="166" mass="18983">MSEAYPIWWRGIATPPPAEWAYVFEAFTGEDTAGEWALAAAIFIAQTRRRTGTGPTFAELFKHLLPDTDGLPARFPEGLEHIERRRAIAGFRGHVTVEWRRRGMLSFDKGMTRSLRVGREFRRRSRQRQQDLARQNTQVTASRCEMPGAVGWDVDVTRPEAELSHD</sequence>
<organism evidence="1 2">
    <name type="scientific">Microbacterium maritypicum MF109</name>
    <dbReference type="NCBI Taxonomy" id="1333857"/>
    <lineage>
        <taxon>Bacteria</taxon>
        <taxon>Bacillati</taxon>
        <taxon>Actinomycetota</taxon>
        <taxon>Actinomycetes</taxon>
        <taxon>Micrococcales</taxon>
        <taxon>Microbacteriaceae</taxon>
        <taxon>Microbacterium</taxon>
    </lineage>
</organism>
<proteinExistence type="predicted"/>
<reference evidence="1 2" key="1">
    <citation type="journal article" date="2013" name="Genome Announc.">
        <title>Whole-genome sequences of five oyster-associated bacteria show potential for crude oil hydrocarbon degradation.</title>
        <authorList>
            <person name="Chauhan A."/>
            <person name="Green S."/>
            <person name="Pathak A."/>
            <person name="Thomas J."/>
            <person name="Venkatramanan R."/>
        </authorList>
    </citation>
    <scope>NUCLEOTIDE SEQUENCE [LARGE SCALE GENOMIC DNA]</scope>
    <source>
        <strain evidence="1 2">MF109</strain>
    </source>
</reference>
<comment type="caution">
    <text evidence="1">The sequence shown here is derived from an EMBL/GenBank/DDBJ whole genome shotgun (WGS) entry which is preliminary data.</text>
</comment>
<evidence type="ECO:0000313" key="2">
    <source>
        <dbReference type="Proteomes" id="UP000016033"/>
    </source>
</evidence>
<dbReference type="EMBL" id="ATAO01000002">
    <property type="protein sequence ID" value="EQM86815.1"/>
    <property type="molecule type" value="Genomic_DNA"/>
</dbReference>
<gene>
    <name evidence="1" type="ORF">L687_09630</name>
</gene>
<protein>
    <submittedName>
        <fullName evidence="1">Uncharacterized protein</fullName>
    </submittedName>
</protein>